<evidence type="ECO:0000259" key="2">
    <source>
        <dbReference type="PROSITE" id="PS51462"/>
    </source>
</evidence>
<dbReference type="AlphaFoldDB" id="A0A7D8V1W3"/>
<feature type="region of interest" description="Disordered" evidence="1">
    <location>
        <begin position="1"/>
        <end position="54"/>
    </location>
</feature>
<dbReference type="InterPro" id="IPR000086">
    <property type="entry name" value="NUDIX_hydrolase_dom"/>
</dbReference>
<dbReference type="OrthoDB" id="10260614at2759"/>
<gene>
    <name evidence="3" type="ORF">VHUM_01564</name>
</gene>
<dbReference type="PROSITE" id="PS51462">
    <property type="entry name" value="NUDIX"/>
    <property type="match status" value="1"/>
</dbReference>
<feature type="domain" description="Nudix hydrolase" evidence="2">
    <location>
        <begin position="94"/>
        <end position="243"/>
    </location>
</feature>
<feature type="region of interest" description="Disordered" evidence="1">
    <location>
        <begin position="320"/>
        <end position="339"/>
    </location>
</feature>
<keyword evidence="4" id="KW-1185">Reference proteome</keyword>
<dbReference type="PANTHER" id="PTHR12992">
    <property type="entry name" value="NUDIX HYDROLASE"/>
    <property type="match status" value="1"/>
</dbReference>
<dbReference type="InterPro" id="IPR015797">
    <property type="entry name" value="NUDIX_hydrolase-like_dom_sf"/>
</dbReference>
<sequence>MSPTDDYGPISASAGATPSASGTTTPHTHGESSTHIRQAVAAHPSAGAPPDPAVEYTFGLPPAHALEALGETSRRCVENFAAHHVGAEQDVGLARRAAVLIVVFQRPGEDGLRVLLTTRAKHLRRNPSQTALPGGQRDATDPSAAFNARREAYEEVGLPASHPSVHMLTVLDPILTVLPLNAPFKHHIVVTPVVAFIDDPALVDTLVPNPDEVDCIFDHPLGAVWTGEPEDAAKPGLVEHGGEWWPHGEDYHRMHVGSEHSGRADAQRFRTRHSPIKGFTSNVLISAAAVAYAAEPAYGHFAAGQRQFSDAINEVVTTLPTLSSSPPQNKKPLEWGLLAGGSQASGETYYQQ</sequence>
<name>A0A7D8V1W3_VANHU</name>
<organism evidence="3 4">
    <name type="scientific">Vanrija humicola</name>
    <name type="common">Yeast</name>
    <name type="synonym">Cryptococcus humicola</name>
    <dbReference type="NCBI Taxonomy" id="5417"/>
    <lineage>
        <taxon>Eukaryota</taxon>
        <taxon>Fungi</taxon>
        <taxon>Dikarya</taxon>
        <taxon>Basidiomycota</taxon>
        <taxon>Agaricomycotina</taxon>
        <taxon>Tremellomycetes</taxon>
        <taxon>Trichosporonales</taxon>
        <taxon>Trichosporonaceae</taxon>
        <taxon>Vanrija</taxon>
    </lineage>
</organism>
<dbReference type="GO" id="GO:0010945">
    <property type="term" value="F:coenzyme A diphosphatase activity"/>
    <property type="evidence" value="ECO:0007669"/>
    <property type="project" value="InterPro"/>
</dbReference>
<dbReference type="Gene3D" id="3.90.79.10">
    <property type="entry name" value="Nucleoside Triphosphate Pyrophosphohydrolase"/>
    <property type="match status" value="1"/>
</dbReference>
<evidence type="ECO:0000313" key="3">
    <source>
        <dbReference type="EMBL" id="TXT13163.1"/>
    </source>
</evidence>
<dbReference type="SUPFAM" id="SSF55811">
    <property type="entry name" value="Nudix"/>
    <property type="match status" value="1"/>
</dbReference>
<feature type="compositionally biased region" description="Low complexity" evidence="1">
    <location>
        <begin position="11"/>
        <end position="26"/>
    </location>
</feature>
<dbReference type="Proteomes" id="UP000473826">
    <property type="component" value="Unassembled WGS sequence"/>
</dbReference>
<dbReference type="PANTHER" id="PTHR12992:SF45">
    <property type="entry name" value="NUDIX HYDROLASE DOMAIN-CONTAINING PROTEIN"/>
    <property type="match status" value="1"/>
</dbReference>
<reference evidence="3 4" key="1">
    <citation type="journal article" date="2019" name="PLoS Genet.">
        <title>Convergent evolution of linked mating-type loci in basidiomycete fungi.</title>
        <authorList>
            <person name="Sun S."/>
            <person name="Coelho M.A."/>
            <person name="Heitman J."/>
            <person name="Nowrousian M."/>
        </authorList>
    </citation>
    <scope>NUCLEOTIDE SEQUENCE [LARGE SCALE GENOMIC DNA]</scope>
    <source>
        <strain evidence="3 4">CBS 4282</strain>
    </source>
</reference>
<dbReference type="EMBL" id="QKWK01000003">
    <property type="protein sequence ID" value="TXT13163.1"/>
    <property type="molecule type" value="Genomic_DNA"/>
</dbReference>
<dbReference type="InterPro" id="IPR045121">
    <property type="entry name" value="CoAse"/>
</dbReference>
<protein>
    <recommendedName>
        <fullName evidence="2">Nudix hydrolase domain-containing protein</fullName>
    </recommendedName>
</protein>
<dbReference type="GO" id="GO:0015938">
    <property type="term" value="P:coenzyme A catabolic process"/>
    <property type="evidence" value="ECO:0007669"/>
    <property type="project" value="TreeGrafter"/>
</dbReference>
<evidence type="ECO:0000313" key="4">
    <source>
        <dbReference type="Proteomes" id="UP000473826"/>
    </source>
</evidence>
<dbReference type="CDD" id="cd03426">
    <property type="entry name" value="NUDIX_CoAse_Nudt7"/>
    <property type="match status" value="1"/>
</dbReference>
<comment type="caution">
    <text evidence="3">The sequence shown here is derived from an EMBL/GenBank/DDBJ whole genome shotgun (WGS) entry which is preliminary data.</text>
</comment>
<proteinExistence type="predicted"/>
<accession>A0A7D8V1W3</accession>
<evidence type="ECO:0000256" key="1">
    <source>
        <dbReference type="SAM" id="MobiDB-lite"/>
    </source>
</evidence>
<dbReference type="Pfam" id="PF00293">
    <property type="entry name" value="NUDIX"/>
    <property type="match status" value="1"/>
</dbReference>